<feature type="transmembrane region" description="Helical" evidence="5">
    <location>
        <begin position="186"/>
        <end position="206"/>
    </location>
</feature>
<protein>
    <submittedName>
        <fullName evidence="7">Predicted arabinose efflux permease, MFS family</fullName>
    </submittedName>
</protein>
<dbReference type="InterPro" id="IPR036259">
    <property type="entry name" value="MFS_trans_sf"/>
</dbReference>
<feature type="transmembrane region" description="Helical" evidence="5">
    <location>
        <begin position="408"/>
        <end position="429"/>
    </location>
</feature>
<dbReference type="RefSeq" id="WP_090051820.1">
    <property type="nucleotide sequence ID" value="NZ_FNCC01000009.1"/>
</dbReference>
<sequence length="497" mass="53214">MAEAGVRTLIPARIDRLPWSPFHTRMVVALGVAWILDGLEITVASAIADTLTKPETLGLSSTAVGLLATVYLLGEVAGALFFGHLSDKLGRRKLFMLTLAVYLIGSGLTAFTLGNGAGWLVFLYLTRFIAGMGIGGEYAAINSAIDELIPARYRGRVDIAVNGTYWAGAVLGTLGSYILLNQVELSLGWRLGFLIGPVLGLVILVVRRHLPESPRWQIMHGRTEEAEKTITGIEQEVEKESGEKLPAVDEKKAIEVKPAEDIGYLALARVLFREYPSRAVLGATLMVTQSFLYNAIFFTYTLVLGKFYGVSSESTPLYLIAFAVGNLVGPFTIGHLFDTIGRRRMLFLTYAVSGALLAVTAGLFYAGALNAVTQTIAWCVIFFFASSGASAAYLTVSEIFPLEVRAKAIGVFFAIAQCFGALGPVIYGALIGAGEHPVRLFIGYLVGAVVMIAGGVVARFLAVDAENKSLEDIAMPLSATGRRSHTRAEGAGSPFKT</sequence>
<evidence type="ECO:0000256" key="1">
    <source>
        <dbReference type="ARBA" id="ARBA00004651"/>
    </source>
</evidence>
<keyword evidence="8" id="KW-1185">Reference proteome</keyword>
<evidence type="ECO:0000256" key="3">
    <source>
        <dbReference type="ARBA" id="ARBA00022989"/>
    </source>
</evidence>
<dbReference type="EMBL" id="FNCC01000009">
    <property type="protein sequence ID" value="SDG58243.1"/>
    <property type="molecule type" value="Genomic_DNA"/>
</dbReference>
<evidence type="ECO:0000256" key="4">
    <source>
        <dbReference type="ARBA" id="ARBA00023136"/>
    </source>
</evidence>
<feature type="transmembrane region" description="Helical" evidence="5">
    <location>
        <begin position="315"/>
        <end position="333"/>
    </location>
</feature>
<keyword evidence="4 5" id="KW-0472">Membrane</keyword>
<feature type="transmembrane region" description="Helical" evidence="5">
    <location>
        <begin position="279"/>
        <end position="303"/>
    </location>
</feature>
<keyword evidence="3 5" id="KW-1133">Transmembrane helix</keyword>
<feature type="transmembrane region" description="Helical" evidence="5">
    <location>
        <begin position="26"/>
        <end position="47"/>
    </location>
</feature>
<organism evidence="7 8">
    <name type="scientific">Lentzea fradiae</name>
    <dbReference type="NCBI Taxonomy" id="200378"/>
    <lineage>
        <taxon>Bacteria</taxon>
        <taxon>Bacillati</taxon>
        <taxon>Actinomycetota</taxon>
        <taxon>Actinomycetes</taxon>
        <taxon>Pseudonocardiales</taxon>
        <taxon>Pseudonocardiaceae</taxon>
        <taxon>Lentzea</taxon>
    </lineage>
</organism>
<evidence type="ECO:0000256" key="2">
    <source>
        <dbReference type="ARBA" id="ARBA00022692"/>
    </source>
</evidence>
<dbReference type="Proteomes" id="UP000199623">
    <property type="component" value="Unassembled WGS sequence"/>
</dbReference>
<feature type="transmembrane region" description="Helical" evidence="5">
    <location>
        <begin position="159"/>
        <end position="180"/>
    </location>
</feature>
<dbReference type="PROSITE" id="PS50850">
    <property type="entry name" value="MFS"/>
    <property type="match status" value="1"/>
</dbReference>
<gene>
    <name evidence="7" type="ORF">SAMN05216553_109188</name>
</gene>
<feature type="transmembrane region" description="Helical" evidence="5">
    <location>
        <begin position="441"/>
        <end position="462"/>
    </location>
</feature>
<feature type="transmembrane region" description="Helical" evidence="5">
    <location>
        <begin position="94"/>
        <end position="113"/>
    </location>
</feature>
<reference evidence="8" key="1">
    <citation type="submission" date="2016-10" db="EMBL/GenBank/DDBJ databases">
        <authorList>
            <person name="Varghese N."/>
            <person name="Submissions S."/>
        </authorList>
    </citation>
    <scope>NUCLEOTIDE SEQUENCE [LARGE SCALE GENOMIC DNA]</scope>
    <source>
        <strain evidence="8">CGMCC 4.3506</strain>
    </source>
</reference>
<evidence type="ECO:0000256" key="5">
    <source>
        <dbReference type="SAM" id="Phobius"/>
    </source>
</evidence>
<dbReference type="Gene3D" id="1.20.1250.20">
    <property type="entry name" value="MFS general substrate transporter like domains"/>
    <property type="match status" value="1"/>
</dbReference>
<dbReference type="InterPro" id="IPR005828">
    <property type="entry name" value="MFS_sugar_transport-like"/>
</dbReference>
<dbReference type="Pfam" id="PF00083">
    <property type="entry name" value="Sugar_tr"/>
    <property type="match status" value="1"/>
</dbReference>
<dbReference type="AlphaFoldDB" id="A0A1G7VES8"/>
<feature type="transmembrane region" description="Helical" evidence="5">
    <location>
        <begin position="119"/>
        <end position="139"/>
    </location>
</feature>
<name>A0A1G7VES8_9PSEU</name>
<evidence type="ECO:0000259" key="6">
    <source>
        <dbReference type="PROSITE" id="PS50850"/>
    </source>
</evidence>
<evidence type="ECO:0000313" key="7">
    <source>
        <dbReference type="EMBL" id="SDG58243.1"/>
    </source>
</evidence>
<feature type="domain" description="Major facilitator superfamily (MFS) profile" evidence="6">
    <location>
        <begin position="26"/>
        <end position="466"/>
    </location>
</feature>
<proteinExistence type="predicted"/>
<dbReference type="InterPro" id="IPR020846">
    <property type="entry name" value="MFS_dom"/>
</dbReference>
<feature type="transmembrane region" description="Helical" evidence="5">
    <location>
        <begin position="375"/>
        <end position="396"/>
    </location>
</feature>
<accession>A0A1G7VES8</accession>
<dbReference type="CDD" id="cd17316">
    <property type="entry name" value="MFS_SV2_like"/>
    <property type="match status" value="1"/>
</dbReference>
<dbReference type="SUPFAM" id="SSF103473">
    <property type="entry name" value="MFS general substrate transporter"/>
    <property type="match status" value="1"/>
</dbReference>
<dbReference type="PANTHER" id="PTHR23508:SF10">
    <property type="entry name" value="CARBOXYLIC ACID TRANSPORTER PROTEIN HOMOLOG"/>
    <property type="match status" value="1"/>
</dbReference>
<evidence type="ECO:0000313" key="8">
    <source>
        <dbReference type="Proteomes" id="UP000199623"/>
    </source>
</evidence>
<comment type="subcellular location">
    <subcellularLocation>
        <location evidence="1">Cell membrane</location>
        <topology evidence="1">Multi-pass membrane protein</topology>
    </subcellularLocation>
</comment>
<dbReference type="GO" id="GO:0005886">
    <property type="term" value="C:plasma membrane"/>
    <property type="evidence" value="ECO:0007669"/>
    <property type="project" value="UniProtKB-SubCell"/>
</dbReference>
<keyword evidence="2 5" id="KW-0812">Transmembrane</keyword>
<dbReference type="GO" id="GO:0046943">
    <property type="term" value="F:carboxylic acid transmembrane transporter activity"/>
    <property type="evidence" value="ECO:0007669"/>
    <property type="project" value="TreeGrafter"/>
</dbReference>
<dbReference type="STRING" id="200378.SAMN05216553_109188"/>
<feature type="transmembrane region" description="Helical" evidence="5">
    <location>
        <begin position="345"/>
        <end position="369"/>
    </location>
</feature>
<feature type="transmembrane region" description="Helical" evidence="5">
    <location>
        <begin position="59"/>
        <end position="82"/>
    </location>
</feature>
<dbReference type="PANTHER" id="PTHR23508">
    <property type="entry name" value="CARBOXYLIC ACID TRANSPORTER PROTEIN HOMOLOG"/>
    <property type="match status" value="1"/>
</dbReference>
<dbReference type="OrthoDB" id="9787026at2"/>